<comment type="caution">
    <text evidence="2">The sequence shown here is derived from an EMBL/GenBank/DDBJ whole genome shotgun (WGS) entry which is preliminary data.</text>
</comment>
<dbReference type="AlphaFoldDB" id="A0A8S4S943"/>
<dbReference type="EMBL" id="CAKXAJ010025990">
    <property type="protein sequence ID" value="CAH2248973.1"/>
    <property type="molecule type" value="Genomic_DNA"/>
</dbReference>
<evidence type="ECO:0000313" key="2">
    <source>
        <dbReference type="EMBL" id="CAH2248973.1"/>
    </source>
</evidence>
<dbReference type="Proteomes" id="UP000838756">
    <property type="component" value="Unassembled WGS sequence"/>
</dbReference>
<organism evidence="2 3">
    <name type="scientific">Pararge aegeria aegeria</name>
    <dbReference type="NCBI Taxonomy" id="348720"/>
    <lineage>
        <taxon>Eukaryota</taxon>
        <taxon>Metazoa</taxon>
        <taxon>Ecdysozoa</taxon>
        <taxon>Arthropoda</taxon>
        <taxon>Hexapoda</taxon>
        <taxon>Insecta</taxon>
        <taxon>Pterygota</taxon>
        <taxon>Neoptera</taxon>
        <taxon>Endopterygota</taxon>
        <taxon>Lepidoptera</taxon>
        <taxon>Glossata</taxon>
        <taxon>Ditrysia</taxon>
        <taxon>Papilionoidea</taxon>
        <taxon>Nymphalidae</taxon>
        <taxon>Satyrinae</taxon>
        <taxon>Satyrini</taxon>
        <taxon>Parargina</taxon>
        <taxon>Pararge</taxon>
    </lineage>
</organism>
<evidence type="ECO:0000256" key="1">
    <source>
        <dbReference type="SAM" id="MobiDB-lite"/>
    </source>
</evidence>
<sequence length="82" mass="8566">MSRRAFHSPGTSRGRVPGKGTITFPPAAFPTASRTPCLPPGRAARKATAWPPQKTPFGGARLRVLAGPTKTSAAADFHPNVC</sequence>
<keyword evidence="3" id="KW-1185">Reference proteome</keyword>
<reference evidence="2" key="1">
    <citation type="submission" date="2022-03" db="EMBL/GenBank/DDBJ databases">
        <authorList>
            <person name="Lindestad O."/>
        </authorList>
    </citation>
    <scope>NUCLEOTIDE SEQUENCE</scope>
</reference>
<name>A0A8S4S943_9NEOP</name>
<proteinExistence type="predicted"/>
<gene>
    <name evidence="2" type="primary">jg17739</name>
    <name evidence="2" type="ORF">PAEG_LOCUS21833</name>
</gene>
<evidence type="ECO:0000313" key="3">
    <source>
        <dbReference type="Proteomes" id="UP000838756"/>
    </source>
</evidence>
<feature type="region of interest" description="Disordered" evidence="1">
    <location>
        <begin position="1"/>
        <end position="59"/>
    </location>
</feature>
<protein>
    <submittedName>
        <fullName evidence="2">Jg17739 protein</fullName>
    </submittedName>
</protein>
<accession>A0A8S4S943</accession>